<name>A0A2H0N559_9BACT</name>
<proteinExistence type="predicted"/>
<accession>A0A2H0N559</accession>
<protein>
    <submittedName>
        <fullName evidence="1">Uncharacterized protein</fullName>
    </submittedName>
</protein>
<gene>
    <name evidence="1" type="ORF">COV59_02430</name>
</gene>
<dbReference type="Proteomes" id="UP000229600">
    <property type="component" value="Unassembled WGS sequence"/>
</dbReference>
<evidence type="ECO:0000313" key="2">
    <source>
        <dbReference type="Proteomes" id="UP000229600"/>
    </source>
</evidence>
<evidence type="ECO:0000313" key="1">
    <source>
        <dbReference type="EMBL" id="PIR04018.1"/>
    </source>
</evidence>
<organism evidence="1 2">
    <name type="scientific">Candidatus Magasanikbacteria bacterium CG11_big_fil_rev_8_21_14_0_20_39_34</name>
    <dbReference type="NCBI Taxonomy" id="1974653"/>
    <lineage>
        <taxon>Bacteria</taxon>
        <taxon>Candidatus Magasanikiibacteriota</taxon>
    </lineage>
</organism>
<comment type="caution">
    <text evidence="1">The sequence shown here is derived from an EMBL/GenBank/DDBJ whole genome shotgun (WGS) entry which is preliminary data.</text>
</comment>
<dbReference type="EMBL" id="PCWN01000007">
    <property type="protein sequence ID" value="PIR04018.1"/>
    <property type="molecule type" value="Genomic_DNA"/>
</dbReference>
<dbReference type="AlphaFoldDB" id="A0A2H0N559"/>
<reference evidence="1 2" key="1">
    <citation type="submission" date="2017-09" db="EMBL/GenBank/DDBJ databases">
        <title>Depth-based differentiation of microbial function through sediment-hosted aquifers and enrichment of novel symbionts in the deep terrestrial subsurface.</title>
        <authorList>
            <person name="Probst A.J."/>
            <person name="Ladd B."/>
            <person name="Jarett J.K."/>
            <person name="Geller-Mcgrath D.E."/>
            <person name="Sieber C.M."/>
            <person name="Emerson J.B."/>
            <person name="Anantharaman K."/>
            <person name="Thomas B.C."/>
            <person name="Malmstrom R."/>
            <person name="Stieglmeier M."/>
            <person name="Klingl A."/>
            <person name="Woyke T."/>
            <person name="Ryan C.M."/>
            <person name="Banfield J.F."/>
        </authorList>
    </citation>
    <scope>NUCLEOTIDE SEQUENCE [LARGE SCALE GENOMIC DNA]</scope>
    <source>
        <strain evidence="1">CG11_big_fil_rev_8_21_14_0_20_39_34</strain>
    </source>
</reference>
<sequence length="80" mass="8751">MSLQGVRHDDAAISLLGRGNSIIGVYSGGWIATLYTQLAMTMNLSKNKKTPEAIWHTYKLRCFLRPMWVLAAEGKVVGGG</sequence>